<dbReference type="InterPro" id="IPR013766">
    <property type="entry name" value="Thioredoxin_domain"/>
</dbReference>
<evidence type="ECO:0000259" key="2">
    <source>
        <dbReference type="PROSITE" id="PS51352"/>
    </source>
</evidence>
<evidence type="ECO:0000256" key="1">
    <source>
        <dbReference type="SAM" id="SignalP"/>
    </source>
</evidence>
<gene>
    <name evidence="4" type="ORF">CWB96_16705</name>
    <name evidence="3" type="ORF">CWB97_20260</name>
</gene>
<dbReference type="SUPFAM" id="SSF52833">
    <property type="entry name" value="Thioredoxin-like"/>
    <property type="match status" value="1"/>
</dbReference>
<dbReference type="EMBL" id="PNCL01000096">
    <property type="protein sequence ID" value="TMP55748.1"/>
    <property type="molecule type" value="Genomic_DNA"/>
</dbReference>
<keyword evidence="5" id="KW-1185">Reference proteome</keyword>
<organism evidence="4 6">
    <name type="scientific">Pseudoalteromonas citrea</name>
    <dbReference type="NCBI Taxonomy" id="43655"/>
    <lineage>
        <taxon>Bacteria</taxon>
        <taxon>Pseudomonadati</taxon>
        <taxon>Pseudomonadota</taxon>
        <taxon>Gammaproteobacteria</taxon>
        <taxon>Alteromonadales</taxon>
        <taxon>Pseudoalteromonadaceae</taxon>
        <taxon>Pseudoalteromonas</taxon>
    </lineage>
</organism>
<name>A0A5S3XLX8_9GAMM</name>
<dbReference type="InterPro" id="IPR013740">
    <property type="entry name" value="Redoxin"/>
</dbReference>
<dbReference type="InterPro" id="IPR036249">
    <property type="entry name" value="Thioredoxin-like_sf"/>
</dbReference>
<dbReference type="EMBL" id="PNCK01000094">
    <property type="protein sequence ID" value="TMP39906.1"/>
    <property type="molecule type" value="Genomic_DNA"/>
</dbReference>
<dbReference type="Pfam" id="PF08534">
    <property type="entry name" value="Redoxin"/>
    <property type="match status" value="1"/>
</dbReference>
<dbReference type="Proteomes" id="UP000307706">
    <property type="component" value="Unassembled WGS sequence"/>
</dbReference>
<accession>A0A5S3XLX8</accession>
<dbReference type="AlphaFoldDB" id="A0A5S3XLX8"/>
<proteinExistence type="predicted"/>
<dbReference type="PANTHER" id="PTHR42852">
    <property type="entry name" value="THIOL:DISULFIDE INTERCHANGE PROTEIN DSBE"/>
    <property type="match status" value="1"/>
</dbReference>
<sequence>MRNIIGCGALFLMSLCASVKAKLPEVELHSLIQQHRGQVVYVDFWASWCTPCQHAFIWMNTLDKKFAGKVQVIAVNMDADKVDALAFLQTNPADFPIVYNPSMSIGKSNQLKGMPSSIIYDAQGKKVAQFSGFNEEKMRHYEAILTELTKQKE</sequence>
<dbReference type="CDD" id="cd02966">
    <property type="entry name" value="TlpA_like_family"/>
    <property type="match status" value="1"/>
</dbReference>
<reference evidence="6" key="2">
    <citation type="submission" date="2019-06" db="EMBL/GenBank/DDBJ databases">
        <title>Co-occurence of chitin degradation, pigmentation and bioactivity in marine Pseudoalteromonas.</title>
        <authorList>
            <person name="Sonnenschein E.C."/>
            <person name="Bech P.K."/>
        </authorList>
    </citation>
    <scope>NUCLEOTIDE SEQUENCE [LARGE SCALE GENOMIC DNA]</scope>
    <source>
        <strain evidence="6">S2231</strain>
    </source>
</reference>
<reference evidence="5 6" key="1">
    <citation type="submission" date="2017-12" db="EMBL/GenBank/DDBJ databases">
        <authorList>
            <person name="Paulsen S."/>
            <person name="Gram L.K."/>
        </authorList>
    </citation>
    <scope>NUCLEOTIDE SEQUENCE [LARGE SCALE GENOMIC DNA]</scope>
    <source>
        <strain evidence="4 6">S2231</strain>
        <strain evidence="3 5">S2233</strain>
    </source>
</reference>
<dbReference type="GO" id="GO:0016491">
    <property type="term" value="F:oxidoreductase activity"/>
    <property type="evidence" value="ECO:0007669"/>
    <property type="project" value="InterPro"/>
</dbReference>
<dbReference type="PROSITE" id="PS51352">
    <property type="entry name" value="THIOREDOXIN_2"/>
    <property type="match status" value="1"/>
</dbReference>
<feature type="domain" description="Thioredoxin" evidence="2">
    <location>
        <begin position="17"/>
        <end position="150"/>
    </location>
</feature>
<evidence type="ECO:0000313" key="5">
    <source>
        <dbReference type="Proteomes" id="UP000305730"/>
    </source>
</evidence>
<keyword evidence="1" id="KW-0732">Signal</keyword>
<protein>
    <submittedName>
        <fullName evidence="4">TlpA family protein disulfide reductase</fullName>
    </submittedName>
</protein>
<reference evidence="4" key="3">
    <citation type="submission" date="2019-09" db="EMBL/GenBank/DDBJ databases">
        <title>Co-occurence of chitin degradation, pigmentation and bioactivity in marine Pseudoalteromonas.</title>
        <authorList>
            <person name="Sonnenschein E.C."/>
            <person name="Bech P.K."/>
        </authorList>
    </citation>
    <scope>NUCLEOTIDE SEQUENCE</scope>
    <source>
        <strain evidence="4">S2231</strain>
        <strain evidence="3 5">S2233</strain>
    </source>
</reference>
<dbReference type="RefSeq" id="WP_119863047.1">
    <property type="nucleotide sequence ID" value="NZ_PNCK01000094.1"/>
</dbReference>
<dbReference type="Proteomes" id="UP000305730">
    <property type="component" value="Unassembled WGS sequence"/>
</dbReference>
<evidence type="ECO:0000313" key="4">
    <source>
        <dbReference type="EMBL" id="TMP55748.1"/>
    </source>
</evidence>
<dbReference type="OrthoDB" id="9799347at2"/>
<dbReference type="InterPro" id="IPR050553">
    <property type="entry name" value="Thioredoxin_ResA/DsbE_sf"/>
</dbReference>
<dbReference type="Gene3D" id="3.40.30.10">
    <property type="entry name" value="Glutaredoxin"/>
    <property type="match status" value="1"/>
</dbReference>
<feature type="chain" id="PRO_5024356563" evidence="1">
    <location>
        <begin position="22"/>
        <end position="153"/>
    </location>
</feature>
<comment type="caution">
    <text evidence="4">The sequence shown here is derived from an EMBL/GenBank/DDBJ whole genome shotgun (WGS) entry which is preliminary data.</text>
</comment>
<dbReference type="PANTHER" id="PTHR42852:SF18">
    <property type="entry name" value="CHROMOSOME UNDETERMINED SCAFFOLD_47, WHOLE GENOME SHOTGUN SEQUENCE"/>
    <property type="match status" value="1"/>
</dbReference>
<evidence type="ECO:0000313" key="3">
    <source>
        <dbReference type="EMBL" id="TMP39906.1"/>
    </source>
</evidence>
<feature type="signal peptide" evidence="1">
    <location>
        <begin position="1"/>
        <end position="21"/>
    </location>
</feature>
<evidence type="ECO:0000313" key="6">
    <source>
        <dbReference type="Proteomes" id="UP000307706"/>
    </source>
</evidence>